<dbReference type="Proteomes" id="UP000236291">
    <property type="component" value="Unassembled WGS sequence"/>
</dbReference>
<comment type="caution">
    <text evidence="1">The sequence shown here is derived from an EMBL/GenBank/DDBJ whole genome shotgun (WGS) entry which is preliminary data.</text>
</comment>
<dbReference type="AlphaFoldDB" id="A0A2K3KTG9"/>
<reference evidence="1 2" key="1">
    <citation type="journal article" date="2014" name="Am. J. Bot.">
        <title>Genome assembly and annotation for red clover (Trifolium pratense; Fabaceae).</title>
        <authorList>
            <person name="Istvanek J."/>
            <person name="Jaros M."/>
            <person name="Krenek A."/>
            <person name="Repkova J."/>
        </authorList>
    </citation>
    <scope>NUCLEOTIDE SEQUENCE [LARGE SCALE GENOMIC DNA]</scope>
    <source>
        <strain evidence="2">cv. Tatra</strain>
        <tissue evidence="1">Young leaves</tissue>
    </source>
</reference>
<accession>A0A2K3KTG9</accession>
<reference evidence="1 2" key="2">
    <citation type="journal article" date="2017" name="Front. Plant Sci.">
        <title>Gene Classification and Mining of Molecular Markers Useful in Red Clover (Trifolium pratense) Breeding.</title>
        <authorList>
            <person name="Istvanek J."/>
            <person name="Dluhosova J."/>
            <person name="Dluhos P."/>
            <person name="Patkova L."/>
            <person name="Nedelnik J."/>
            <person name="Repkova J."/>
        </authorList>
    </citation>
    <scope>NUCLEOTIDE SEQUENCE [LARGE SCALE GENOMIC DNA]</scope>
    <source>
        <strain evidence="2">cv. Tatra</strain>
        <tissue evidence="1">Young leaves</tissue>
    </source>
</reference>
<organism evidence="1 2">
    <name type="scientific">Trifolium pratense</name>
    <name type="common">Red clover</name>
    <dbReference type="NCBI Taxonomy" id="57577"/>
    <lineage>
        <taxon>Eukaryota</taxon>
        <taxon>Viridiplantae</taxon>
        <taxon>Streptophyta</taxon>
        <taxon>Embryophyta</taxon>
        <taxon>Tracheophyta</taxon>
        <taxon>Spermatophyta</taxon>
        <taxon>Magnoliopsida</taxon>
        <taxon>eudicotyledons</taxon>
        <taxon>Gunneridae</taxon>
        <taxon>Pentapetalae</taxon>
        <taxon>rosids</taxon>
        <taxon>fabids</taxon>
        <taxon>Fabales</taxon>
        <taxon>Fabaceae</taxon>
        <taxon>Papilionoideae</taxon>
        <taxon>50 kb inversion clade</taxon>
        <taxon>NPAAA clade</taxon>
        <taxon>Hologalegina</taxon>
        <taxon>IRL clade</taxon>
        <taxon>Trifolieae</taxon>
        <taxon>Trifolium</taxon>
    </lineage>
</organism>
<evidence type="ECO:0000313" key="1">
    <source>
        <dbReference type="EMBL" id="PNX69587.1"/>
    </source>
</evidence>
<gene>
    <name evidence="1" type="ORF">L195_g064500</name>
</gene>
<sequence>MAIIPIRVERAKKPNSRIKQQQAFKQQRYVSVAAFKGAAIAQPPE</sequence>
<feature type="non-terminal residue" evidence="1">
    <location>
        <position position="45"/>
    </location>
</feature>
<dbReference type="ExpressionAtlas" id="A0A2K3KTG9">
    <property type="expression patterns" value="baseline"/>
</dbReference>
<proteinExistence type="predicted"/>
<protein>
    <submittedName>
        <fullName evidence="1">Uncharacterized protein</fullName>
    </submittedName>
</protein>
<name>A0A2K3KTG9_TRIPR</name>
<evidence type="ECO:0000313" key="2">
    <source>
        <dbReference type="Proteomes" id="UP000236291"/>
    </source>
</evidence>
<dbReference type="EMBL" id="ASHM01252859">
    <property type="protein sequence ID" value="PNX69587.1"/>
    <property type="molecule type" value="Genomic_DNA"/>
</dbReference>